<protein>
    <submittedName>
        <fullName evidence="2">Uncharacterized protein</fullName>
    </submittedName>
</protein>
<dbReference type="Proteomes" id="UP000887540">
    <property type="component" value="Unplaced"/>
</dbReference>
<accession>A0A914CB75</accession>
<organism evidence="1 2">
    <name type="scientific">Acrobeloides nanus</name>
    <dbReference type="NCBI Taxonomy" id="290746"/>
    <lineage>
        <taxon>Eukaryota</taxon>
        <taxon>Metazoa</taxon>
        <taxon>Ecdysozoa</taxon>
        <taxon>Nematoda</taxon>
        <taxon>Chromadorea</taxon>
        <taxon>Rhabditida</taxon>
        <taxon>Tylenchina</taxon>
        <taxon>Cephalobomorpha</taxon>
        <taxon>Cephaloboidea</taxon>
        <taxon>Cephalobidae</taxon>
        <taxon>Acrobeloides</taxon>
    </lineage>
</organism>
<sequence>MYIWPIQSDFYGNFDKIFDETDEIQNKPVETSEYEPNNSPILNLQELFSRENRQEGNSLKPKPLVRNLAGSLYAGSKNFRPKSNPLCFFSALPCKPRRKDAYYVPRKYSSQL</sequence>
<proteinExistence type="predicted"/>
<dbReference type="WBParaSite" id="ACRNAN_Path_779.g2936.t1">
    <property type="protein sequence ID" value="ACRNAN_Path_779.g2936.t1"/>
    <property type="gene ID" value="ACRNAN_Path_779.g2936"/>
</dbReference>
<evidence type="ECO:0000313" key="2">
    <source>
        <dbReference type="WBParaSite" id="ACRNAN_Path_779.g2936.t1"/>
    </source>
</evidence>
<name>A0A914CB75_9BILA</name>
<evidence type="ECO:0000313" key="1">
    <source>
        <dbReference type="Proteomes" id="UP000887540"/>
    </source>
</evidence>
<dbReference type="AlphaFoldDB" id="A0A914CB75"/>
<keyword evidence="1" id="KW-1185">Reference proteome</keyword>
<reference evidence="2" key="1">
    <citation type="submission" date="2022-11" db="UniProtKB">
        <authorList>
            <consortium name="WormBaseParasite"/>
        </authorList>
    </citation>
    <scope>IDENTIFICATION</scope>
</reference>